<evidence type="ECO:0000313" key="3">
    <source>
        <dbReference type="Proteomes" id="UP000246351"/>
    </source>
</evidence>
<keyword evidence="1" id="KW-1133">Transmembrane helix</keyword>
<evidence type="ECO:0000313" key="2">
    <source>
        <dbReference type="EMBL" id="PWZ98579.1"/>
    </source>
</evidence>
<evidence type="ECO:0000256" key="1">
    <source>
        <dbReference type="SAM" id="Phobius"/>
    </source>
</evidence>
<feature type="non-terminal residue" evidence="2">
    <location>
        <position position="78"/>
    </location>
</feature>
<keyword evidence="1" id="KW-0812">Transmembrane</keyword>
<proteinExistence type="predicted"/>
<feature type="transmembrane region" description="Helical" evidence="1">
    <location>
        <begin position="31"/>
        <end position="59"/>
    </location>
</feature>
<reference evidence="2 3" key="1">
    <citation type="journal article" date="2018" name="Vet. Microbiol.">
        <title>Clonal diversity and geographic distribution of methicillin-resistant Staphylococcus pseudintermedius from Australian animals: Discovery of novel sequence types.</title>
        <authorList>
            <person name="Worthing K.A."/>
            <person name="Abraham S."/>
            <person name="Coombs G.W."/>
            <person name="Pang S."/>
            <person name="Saputra S."/>
            <person name="Jordan D."/>
            <person name="Trott D.J."/>
            <person name="Norris J.M."/>
        </authorList>
    </citation>
    <scope>NUCLEOTIDE SEQUENCE [LARGE SCALE GENOMIC DNA]</scope>
    <source>
        <strain evidence="2 3">ST71 3</strain>
    </source>
</reference>
<accession>A0A317ZAG2</accession>
<dbReference type="AlphaFoldDB" id="A0A317ZAG2"/>
<keyword evidence="1" id="KW-0472">Membrane</keyword>
<dbReference type="Proteomes" id="UP000246351">
    <property type="component" value="Unassembled WGS sequence"/>
</dbReference>
<protein>
    <submittedName>
        <fullName evidence="2">Melibiose:sodium transporter MelB</fullName>
    </submittedName>
</protein>
<organism evidence="2 3">
    <name type="scientific">Staphylococcus pseudintermedius</name>
    <dbReference type="NCBI Taxonomy" id="283734"/>
    <lineage>
        <taxon>Bacteria</taxon>
        <taxon>Bacillati</taxon>
        <taxon>Bacillota</taxon>
        <taxon>Bacilli</taxon>
        <taxon>Bacillales</taxon>
        <taxon>Staphylococcaceae</taxon>
        <taxon>Staphylococcus</taxon>
        <taxon>Staphylococcus intermedius group</taxon>
    </lineage>
</organism>
<sequence>RQVAFNSAITAIVGGLTVILIFGWFDPKALIWVIIGAMILRIGTGFMIGITTIAIADVIDYGEVKFGHRNESIITSTN</sequence>
<comment type="caution">
    <text evidence="2">The sequence shown here is derived from an EMBL/GenBank/DDBJ whole genome shotgun (WGS) entry which is preliminary data.</text>
</comment>
<gene>
    <name evidence="2" type="ORF">DD924_07325</name>
</gene>
<feature type="non-terminal residue" evidence="2">
    <location>
        <position position="1"/>
    </location>
</feature>
<dbReference type="Pfam" id="PF13347">
    <property type="entry name" value="MFS_2"/>
    <property type="match status" value="1"/>
</dbReference>
<feature type="transmembrane region" description="Helical" evidence="1">
    <location>
        <begin position="7"/>
        <end position="25"/>
    </location>
</feature>
<name>A0A317ZAG2_STAPS</name>
<dbReference type="EMBL" id="QEIV01000630">
    <property type="protein sequence ID" value="PWZ98579.1"/>
    <property type="molecule type" value="Genomic_DNA"/>
</dbReference>